<keyword evidence="2 5" id="KW-0863">Zinc-finger</keyword>
<evidence type="ECO:0000256" key="1">
    <source>
        <dbReference type="ARBA" id="ARBA00022723"/>
    </source>
</evidence>
<dbReference type="SUPFAM" id="SSF57850">
    <property type="entry name" value="RING/U-box"/>
    <property type="match status" value="1"/>
</dbReference>
<evidence type="ECO:0000256" key="3">
    <source>
        <dbReference type="ARBA" id="ARBA00022833"/>
    </source>
</evidence>
<dbReference type="InterPro" id="IPR042123">
    <property type="entry name" value="Zip3/RNF212-like"/>
</dbReference>
<dbReference type="GO" id="GO:0007131">
    <property type="term" value="P:reciprocal meiotic recombination"/>
    <property type="evidence" value="ECO:0007669"/>
    <property type="project" value="InterPro"/>
</dbReference>
<evidence type="ECO:0000313" key="7">
    <source>
        <dbReference type="Proteomes" id="UP000887581"/>
    </source>
</evidence>
<dbReference type="PANTHER" id="PTHR22663:SF17">
    <property type="entry name" value="RING FINGER PROTEIN NARYA-RELATED"/>
    <property type="match status" value="1"/>
</dbReference>
<evidence type="ECO:0000259" key="6">
    <source>
        <dbReference type="PROSITE" id="PS50089"/>
    </source>
</evidence>
<dbReference type="PROSITE" id="PS50089">
    <property type="entry name" value="ZF_RING_2"/>
    <property type="match status" value="1"/>
</dbReference>
<dbReference type="PROSITE" id="PS00518">
    <property type="entry name" value="ZF_RING_1"/>
    <property type="match status" value="1"/>
</dbReference>
<keyword evidence="3" id="KW-0862">Zinc</keyword>
<protein>
    <submittedName>
        <fullName evidence="8">RING-type domain-containing protein</fullName>
    </submittedName>
</protein>
<dbReference type="GO" id="GO:0000795">
    <property type="term" value="C:synaptonemal complex"/>
    <property type="evidence" value="ECO:0007669"/>
    <property type="project" value="InterPro"/>
</dbReference>
<sequence>MSDKDDDIIPGQSWIMCNICCRSASTSPPHIIFYLTKCGHIFCSKCLVSVASSQDMARICLYCKKEITLCRISRDMPQTAQTYFRCPRELLAESMVEVMQVIKFQAMHAACLVKRFNVMRISYEKLRQYCYDILQKKTALERELMKQVGFSQQNKRLVDDMSAPLLERSTSVMDLCPRRNIETSKKFLATENLSKSGTELSTIENSACLLAESVFILKNSDIKVTDVAKISVENPAASRISHTSPSA</sequence>
<dbReference type="GO" id="GO:0008270">
    <property type="term" value="F:zinc ion binding"/>
    <property type="evidence" value="ECO:0007669"/>
    <property type="project" value="UniProtKB-KW"/>
</dbReference>
<dbReference type="AlphaFoldDB" id="A0A915PLH9"/>
<dbReference type="InterPro" id="IPR017907">
    <property type="entry name" value="Znf_RING_CS"/>
</dbReference>
<keyword evidence="1" id="KW-0479">Metal-binding</keyword>
<organism evidence="7 8">
    <name type="scientific">Setaria digitata</name>
    <dbReference type="NCBI Taxonomy" id="48799"/>
    <lineage>
        <taxon>Eukaryota</taxon>
        <taxon>Metazoa</taxon>
        <taxon>Ecdysozoa</taxon>
        <taxon>Nematoda</taxon>
        <taxon>Chromadorea</taxon>
        <taxon>Rhabditida</taxon>
        <taxon>Spirurina</taxon>
        <taxon>Spiruromorpha</taxon>
        <taxon>Filarioidea</taxon>
        <taxon>Setariidae</taxon>
        <taxon>Setaria</taxon>
    </lineage>
</organism>
<dbReference type="WBParaSite" id="sdigi.contig167.g5551.t1">
    <property type="protein sequence ID" value="sdigi.contig167.g5551.t1"/>
    <property type="gene ID" value="sdigi.contig167.g5551"/>
</dbReference>
<dbReference type="Gene3D" id="3.30.40.10">
    <property type="entry name" value="Zinc/RING finger domain, C3HC4 (zinc finger)"/>
    <property type="match status" value="1"/>
</dbReference>
<dbReference type="GO" id="GO:0016925">
    <property type="term" value="P:protein sumoylation"/>
    <property type="evidence" value="ECO:0007669"/>
    <property type="project" value="TreeGrafter"/>
</dbReference>
<dbReference type="PANTHER" id="PTHR22663">
    <property type="entry name" value="RING FINGER PROTEIN NARYA-RELATED"/>
    <property type="match status" value="1"/>
</dbReference>
<dbReference type="GO" id="GO:0007129">
    <property type="term" value="P:homologous chromosome pairing at meiosis"/>
    <property type="evidence" value="ECO:0007669"/>
    <property type="project" value="TreeGrafter"/>
</dbReference>
<dbReference type="GO" id="GO:0019789">
    <property type="term" value="F:SUMO transferase activity"/>
    <property type="evidence" value="ECO:0007669"/>
    <property type="project" value="InterPro"/>
</dbReference>
<evidence type="ECO:0000256" key="2">
    <source>
        <dbReference type="ARBA" id="ARBA00022771"/>
    </source>
</evidence>
<dbReference type="InterPro" id="IPR013083">
    <property type="entry name" value="Znf_RING/FYVE/PHD"/>
</dbReference>
<name>A0A915PLH9_9BILA</name>
<proteinExistence type="predicted"/>
<accession>A0A915PLH9</accession>
<reference evidence="8" key="1">
    <citation type="submission" date="2022-11" db="UniProtKB">
        <authorList>
            <consortium name="WormBaseParasite"/>
        </authorList>
    </citation>
    <scope>IDENTIFICATION</scope>
</reference>
<dbReference type="InterPro" id="IPR001841">
    <property type="entry name" value="Znf_RING"/>
</dbReference>
<keyword evidence="7" id="KW-1185">Reference proteome</keyword>
<evidence type="ECO:0000256" key="4">
    <source>
        <dbReference type="ARBA" id="ARBA00023254"/>
    </source>
</evidence>
<evidence type="ECO:0000256" key="5">
    <source>
        <dbReference type="PROSITE-ProRule" id="PRU00175"/>
    </source>
</evidence>
<evidence type="ECO:0000313" key="8">
    <source>
        <dbReference type="WBParaSite" id="sdigi.contig167.g5551.t1"/>
    </source>
</evidence>
<feature type="domain" description="RING-type" evidence="6">
    <location>
        <begin position="17"/>
        <end position="64"/>
    </location>
</feature>
<keyword evidence="4" id="KW-0469">Meiosis</keyword>
<dbReference type="Pfam" id="PF14634">
    <property type="entry name" value="zf-RING_5"/>
    <property type="match status" value="1"/>
</dbReference>
<dbReference type="Proteomes" id="UP000887581">
    <property type="component" value="Unplaced"/>
</dbReference>